<keyword evidence="7" id="KW-1185">Reference proteome</keyword>
<reference evidence="6 7" key="1">
    <citation type="submission" date="2023-05" db="EMBL/GenBank/DDBJ databases">
        <title>Streptomyces fuscus sp. nov., a brown-black pigment producing actinomyces isolated from dry sand of Sea duck farm.</title>
        <authorList>
            <person name="Xie J."/>
            <person name="Shen N."/>
        </authorList>
    </citation>
    <scope>NUCLEOTIDE SEQUENCE [LARGE SCALE GENOMIC DNA]</scope>
    <source>
        <strain evidence="6 7">GXMU-J15</strain>
    </source>
</reference>
<name>A0ABT7J3R4_9ACTN</name>
<keyword evidence="4" id="KW-0804">Transcription</keyword>
<evidence type="ECO:0000256" key="2">
    <source>
        <dbReference type="ARBA" id="ARBA00023015"/>
    </source>
</evidence>
<dbReference type="Gene3D" id="1.10.10.10">
    <property type="entry name" value="Winged helix-like DNA-binding domain superfamily/Winged helix DNA-binding domain"/>
    <property type="match status" value="1"/>
</dbReference>
<feature type="domain" description="RNA polymerase sigma factor 70 region 4 type 2" evidence="5">
    <location>
        <begin position="83"/>
        <end position="129"/>
    </location>
</feature>
<dbReference type="RefSeq" id="WP_285434365.1">
    <property type="nucleotide sequence ID" value="NZ_JASJUS010000020.1"/>
</dbReference>
<gene>
    <name evidence="6" type="ORF">QNN03_21660</name>
</gene>
<keyword evidence="3" id="KW-0731">Sigma factor</keyword>
<evidence type="ECO:0000256" key="4">
    <source>
        <dbReference type="ARBA" id="ARBA00023163"/>
    </source>
</evidence>
<dbReference type="EMBL" id="JASJUS010000020">
    <property type="protein sequence ID" value="MDL2079046.1"/>
    <property type="molecule type" value="Genomic_DNA"/>
</dbReference>
<accession>A0ABT7J3R4</accession>
<proteinExistence type="inferred from homology"/>
<evidence type="ECO:0000313" key="6">
    <source>
        <dbReference type="EMBL" id="MDL2079046.1"/>
    </source>
</evidence>
<dbReference type="InterPro" id="IPR036388">
    <property type="entry name" value="WH-like_DNA-bd_sf"/>
</dbReference>
<dbReference type="Proteomes" id="UP001241926">
    <property type="component" value="Unassembled WGS sequence"/>
</dbReference>
<evidence type="ECO:0000256" key="3">
    <source>
        <dbReference type="ARBA" id="ARBA00023082"/>
    </source>
</evidence>
<comment type="similarity">
    <text evidence="1">Belongs to the sigma-70 factor family. ECF subfamily.</text>
</comment>
<protein>
    <submittedName>
        <fullName evidence="6">Sigma factor-like helix-turn-helix DNA-binding protein</fullName>
    </submittedName>
</protein>
<evidence type="ECO:0000256" key="1">
    <source>
        <dbReference type="ARBA" id="ARBA00010641"/>
    </source>
</evidence>
<evidence type="ECO:0000313" key="7">
    <source>
        <dbReference type="Proteomes" id="UP001241926"/>
    </source>
</evidence>
<dbReference type="SUPFAM" id="SSF88659">
    <property type="entry name" value="Sigma3 and sigma4 domains of RNA polymerase sigma factors"/>
    <property type="match status" value="1"/>
</dbReference>
<organism evidence="6 7">
    <name type="scientific">Streptomyces fuscus</name>
    <dbReference type="NCBI Taxonomy" id="3048495"/>
    <lineage>
        <taxon>Bacteria</taxon>
        <taxon>Bacillati</taxon>
        <taxon>Actinomycetota</taxon>
        <taxon>Actinomycetes</taxon>
        <taxon>Kitasatosporales</taxon>
        <taxon>Streptomycetaceae</taxon>
        <taxon>Streptomyces</taxon>
    </lineage>
</organism>
<comment type="caution">
    <text evidence="6">The sequence shown here is derived from an EMBL/GenBank/DDBJ whole genome shotgun (WGS) entry which is preliminary data.</text>
</comment>
<dbReference type="InterPro" id="IPR013324">
    <property type="entry name" value="RNA_pol_sigma_r3/r4-like"/>
</dbReference>
<evidence type="ECO:0000259" key="5">
    <source>
        <dbReference type="Pfam" id="PF08281"/>
    </source>
</evidence>
<sequence>MPYHHKDFAPYAQQHWPRLVTTAHLLCGDAREATKLVRNTLVGVCARWRRMPRDDVDFYVRRSLVRAYLRGARRAHGPSPEGLGALSARQRVVLVLLHREGLREAEVAQMLGCSVRAVKSLARLGMLACEGGPARLRTLLATDVLPGAVPLDAIERRGRALRRRRAGAVVVACALVLGPSAALAANQFGGADSASGAGADADGAASSPVRIVTPGERVEAVRGVRLWLTDKGKHWSTPLRAHQFLGLAEDIAEGTADGTADGTVNDTADDKKPHVSAQFEPLGDNFFLSGLYHGLSTAPGRVEASLGGTEVTGTVLTLAGSPGWGVWYARAPLSSTALKASLGEGGPTVTVYDAAGKAVARSDVRR</sequence>
<dbReference type="InterPro" id="IPR013249">
    <property type="entry name" value="RNA_pol_sigma70_r4_t2"/>
</dbReference>
<dbReference type="Pfam" id="PF08281">
    <property type="entry name" value="Sigma70_r4_2"/>
    <property type="match status" value="1"/>
</dbReference>
<keyword evidence="2" id="KW-0805">Transcription regulation</keyword>